<feature type="domain" description="Pyruvate carboxyltransferase" evidence="11">
    <location>
        <begin position="7"/>
        <end position="270"/>
    </location>
</feature>
<dbReference type="Gene3D" id="1.10.238.260">
    <property type="match status" value="1"/>
</dbReference>
<dbReference type="PANTHER" id="PTHR10277">
    <property type="entry name" value="HOMOCITRATE SYNTHASE-RELATED"/>
    <property type="match status" value="1"/>
</dbReference>
<dbReference type="CDD" id="cd07940">
    <property type="entry name" value="DRE_TIM_IPMS"/>
    <property type="match status" value="1"/>
</dbReference>
<comment type="similarity">
    <text evidence="2">Belongs to the alpha-IPM synthase/homocitrate synthase family. LeuA type 1 subfamily.</text>
</comment>
<comment type="pathway">
    <text evidence="1">Amino-acid biosynthesis; L-leucine biosynthesis; L-leucine from 3-methyl-2-oxobutanoate: step 1/4.</text>
</comment>
<dbReference type="GO" id="GO:0046872">
    <property type="term" value="F:metal ion binding"/>
    <property type="evidence" value="ECO:0007669"/>
    <property type="project" value="UniProtKB-KW"/>
</dbReference>
<accession>A0A7J4JUR5</accession>
<evidence type="ECO:0000256" key="7">
    <source>
        <dbReference type="ARBA" id="ARBA00022723"/>
    </source>
</evidence>
<evidence type="ECO:0000256" key="5">
    <source>
        <dbReference type="ARBA" id="ARBA00022605"/>
    </source>
</evidence>
<evidence type="ECO:0000256" key="2">
    <source>
        <dbReference type="ARBA" id="ARBA00009396"/>
    </source>
</evidence>
<evidence type="ECO:0000256" key="8">
    <source>
        <dbReference type="ARBA" id="ARBA00023304"/>
    </source>
</evidence>
<dbReference type="GO" id="GO:0003852">
    <property type="term" value="F:2-isopropylmalate synthase activity"/>
    <property type="evidence" value="ECO:0007669"/>
    <property type="project" value="UniProtKB-UniRule"/>
</dbReference>
<dbReference type="PROSITE" id="PS00816">
    <property type="entry name" value="AIPM_HOMOCIT_SYNTH_2"/>
    <property type="match status" value="1"/>
</dbReference>
<dbReference type="SUPFAM" id="SSF51569">
    <property type="entry name" value="Aldolase"/>
    <property type="match status" value="1"/>
</dbReference>
<sequence>MSSKERIRIFDTTLRDGEQSPGASLNAEKKARIAEQLERLGVDVIEAGFPASSIGDFESVQAVCESARHTEIAALARCLPKDIQAAAKALEKAKKPRIHVFLATSPVHMQFKLCKSKEEVMEQAVEGVKLAKQYCESVEFSPEDSSRTEKEFLFEVVEKAIKAGASTINIPDTVGYAVPREFGSLVRKVFERVPNIQETVLSVHCHNDLGLAVANSLEAIANGARQVECTINGIGERAGNASLEEIVMALQTRNDVFRAFETGINTREITRTSRMVSELTGLVVQRNKAIVGRNAFCHEAGIHQDGIIKKKQTYEIMNPEEIGLEESELVLGKHSGRAAVKKRFESLGLEFSEEEINGLFPKFKALANLRKEVSNEELLEIAKAQGIKAFSSNIQAKPE</sequence>
<keyword evidence="5" id="KW-0028">Amino-acid biosynthesis</keyword>
<dbReference type="EMBL" id="JAGVWB010000023">
    <property type="protein sequence ID" value="MBS3058463.1"/>
    <property type="molecule type" value="Genomic_DNA"/>
</dbReference>
<evidence type="ECO:0000256" key="1">
    <source>
        <dbReference type="ARBA" id="ARBA00004689"/>
    </source>
</evidence>
<dbReference type="UniPathway" id="UPA00048">
    <property type="reaction ID" value="UER00070"/>
</dbReference>
<evidence type="ECO:0000313" key="12">
    <source>
        <dbReference type="EMBL" id="HIH21521.1"/>
    </source>
</evidence>
<dbReference type="PROSITE" id="PS00815">
    <property type="entry name" value="AIPM_HOMOCIT_SYNTH_1"/>
    <property type="match status" value="1"/>
</dbReference>
<dbReference type="AlphaFoldDB" id="A0A7J4JUR5"/>
<dbReference type="EMBL" id="DUFW01000039">
    <property type="protein sequence ID" value="HIH21521.1"/>
    <property type="molecule type" value="Genomic_DNA"/>
</dbReference>
<keyword evidence="7" id="KW-0479">Metal-binding</keyword>
<keyword evidence="4" id="KW-0432">Leucine biosynthesis</keyword>
<evidence type="ECO:0000313" key="14">
    <source>
        <dbReference type="Proteomes" id="UP000590964"/>
    </source>
</evidence>
<evidence type="ECO:0000259" key="11">
    <source>
        <dbReference type="PROSITE" id="PS50991"/>
    </source>
</evidence>
<evidence type="ECO:0000256" key="3">
    <source>
        <dbReference type="ARBA" id="ARBA00012973"/>
    </source>
</evidence>
<evidence type="ECO:0000256" key="10">
    <source>
        <dbReference type="RuleBase" id="RU003523"/>
    </source>
</evidence>
<dbReference type="GO" id="GO:0009098">
    <property type="term" value="P:L-leucine biosynthetic process"/>
    <property type="evidence" value="ECO:0007669"/>
    <property type="project" value="UniProtKB-UniRule"/>
</dbReference>
<name>A0A7J4JUR5_9ARCH</name>
<dbReference type="InterPro" id="IPR000891">
    <property type="entry name" value="PYR_CT"/>
</dbReference>
<reference evidence="12" key="1">
    <citation type="journal article" date="2020" name="bioRxiv">
        <title>A rank-normalized archaeal taxonomy based on genome phylogeny resolves widespread incomplete and uneven classifications.</title>
        <authorList>
            <person name="Rinke C."/>
            <person name="Chuvochina M."/>
            <person name="Mussig A.J."/>
            <person name="Chaumeil P.-A."/>
            <person name="Waite D.W."/>
            <person name="Whitman W.B."/>
            <person name="Parks D.H."/>
            <person name="Hugenholtz P."/>
        </authorList>
    </citation>
    <scope>NUCLEOTIDE SEQUENCE</scope>
    <source>
        <strain evidence="12">UBA10191</strain>
    </source>
</reference>
<dbReference type="InterPro" id="IPR002034">
    <property type="entry name" value="AIPM/Hcit_synth_CS"/>
</dbReference>
<evidence type="ECO:0000256" key="6">
    <source>
        <dbReference type="ARBA" id="ARBA00022679"/>
    </source>
</evidence>
<organism evidence="12 14">
    <name type="scientific">Candidatus Iainarchaeum sp</name>
    <dbReference type="NCBI Taxonomy" id="3101447"/>
    <lineage>
        <taxon>Archaea</taxon>
        <taxon>Candidatus Iainarchaeota</taxon>
        <taxon>Candidatus Iainarchaeia</taxon>
        <taxon>Candidatus Iainarchaeales</taxon>
        <taxon>Candidatus Iainarchaeaceae</taxon>
        <taxon>Candidatus Iainarchaeum</taxon>
    </lineage>
</organism>
<dbReference type="Gene3D" id="3.20.20.70">
    <property type="entry name" value="Aldolase class I"/>
    <property type="match status" value="1"/>
</dbReference>
<reference evidence="13" key="2">
    <citation type="submission" date="2021-03" db="EMBL/GenBank/DDBJ databases">
        <authorList>
            <person name="Jaffe A."/>
        </authorList>
    </citation>
    <scope>NUCLEOTIDE SEQUENCE</scope>
    <source>
        <strain evidence="13">RIFCSPLOWO2_01_FULL_43_13</strain>
    </source>
</reference>
<dbReference type="NCBIfam" id="TIGR00973">
    <property type="entry name" value="leuA_bact"/>
    <property type="match status" value="1"/>
</dbReference>
<dbReference type="PROSITE" id="PS50991">
    <property type="entry name" value="PYR_CT"/>
    <property type="match status" value="1"/>
</dbReference>
<dbReference type="InterPro" id="IPR050073">
    <property type="entry name" value="2-IPM_HCS-like"/>
</dbReference>
<keyword evidence="8" id="KW-0100">Branched-chain amino acid biosynthesis</keyword>
<dbReference type="Proteomes" id="UP000680185">
    <property type="component" value="Unassembled WGS sequence"/>
</dbReference>
<protein>
    <recommendedName>
        <fullName evidence="3 9">2-isopropylmalate synthase</fullName>
        <ecNumber evidence="3 9">2.3.3.13</ecNumber>
    </recommendedName>
</protein>
<dbReference type="InterPro" id="IPR005671">
    <property type="entry name" value="LeuA_bact_synth"/>
</dbReference>
<dbReference type="NCBIfam" id="NF002086">
    <property type="entry name" value="PRK00915.1-3"/>
    <property type="match status" value="1"/>
</dbReference>
<dbReference type="InterPro" id="IPR054691">
    <property type="entry name" value="LeuA/HCS_post-cat"/>
</dbReference>
<proteinExistence type="inferred from homology"/>
<dbReference type="Pfam" id="PF00682">
    <property type="entry name" value="HMGL-like"/>
    <property type="match status" value="1"/>
</dbReference>
<keyword evidence="12" id="KW-0012">Acyltransferase</keyword>
<dbReference type="Pfam" id="PF22617">
    <property type="entry name" value="HCS_D2"/>
    <property type="match status" value="1"/>
</dbReference>
<dbReference type="InterPro" id="IPR013785">
    <property type="entry name" value="Aldolase_TIM"/>
</dbReference>
<gene>
    <name evidence="12" type="ORF">HA222_02565</name>
    <name evidence="13" type="ORF">J4478_03635</name>
</gene>
<evidence type="ECO:0000313" key="13">
    <source>
        <dbReference type="EMBL" id="MBS3058463.1"/>
    </source>
</evidence>
<dbReference type="FunFam" id="3.20.20.70:FF:000010">
    <property type="entry name" value="2-isopropylmalate synthase"/>
    <property type="match status" value="1"/>
</dbReference>
<dbReference type="Proteomes" id="UP000590964">
    <property type="component" value="Unassembled WGS sequence"/>
</dbReference>
<dbReference type="PANTHER" id="PTHR10277:SF9">
    <property type="entry name" value="2-ISOPROPYLMALATE SYNTHASE 1, CHLOROPLASTIC-RELATED"/>
    <property type="match status" value="1"/>
</dbReference>
<dbReference type="EC" id="2.3.3.13" evidence="3 9"/>
<reference evidence="13" key="3">
    <citation type="submission" date="2021-05" db="EMBL/GenBank/DDBJ databases">
        <title>Protein family content uncovers lineage relationships and bacterial pathway maintenance mechanisms in DPANN archaea.</title>
        <authorList>
            <person name="Castelle C.J."/>
            <person name="Meheust R."/>
            <person name="Jaffe A.L."/>
            <person name="Seitz K."/>
            <person name="Gong X."/>
            <person name="Baker B.J."/>
            <person name="Banfield J.F."/>
        </authorList>
    </citation>
    <scope>NUCLEOTIDE SEQUENCE</scope>
    <source>
        <strain evidence="13">RIFCSPLOWO2_01_FULL_43_13</strain>
    </source>
</reference>
<comment type="caution">
    <text evidence="12">The sequence shown here is derived from an EMBL/GenBank/DDBJ whole genome shotgun (WGS) entry which is preliminary data.</text>
</comment>
<evidence type="ECO:0000256" key="4">
    <source>
        <dbReference type="ARBA" id="ARBA00022430"/>
    </source>
</evidence>
<dbReference type="FunFam" id="1.10.238.260:FF:000001">
    <property type="entry name" value="2-isopropylmalate synthase"/>
    <property type="match status" value="1"/>
</dbReference>
<keyword evidence="6 10" id="KW-0808">Transferase</keyword>
<evidence type="ECO:0000256" key="9">
    <source>
        <dbReference type="NCBIfam" id="TIGR00973"/>
    </source>
</evidence>